<name>A0ABW5NB29_9FLAO</name>
<dbReference type="SMART" id="SM00710">
    <property type="entry name" value="PbH1"/>
    <property type="match status" value="5"/>
</dbReference>
<dbReference type="InterPro" id="IPR012334">
    <property type="entry name" value="Pectin_lyas_fold"/>
</dbReference>
<evidence type="ECO:0000259" key="1">
    <source>
        <dbReference type="Pfam" id="PF13229"/>
    </source>
</evidence>
<protein>
    <submittedName>
        <fullName evidence="2">Right-handed parallel beta-helix repeat-containing protein</fullName>
    </submittedName>
</protein>
<gene>
    <name evidence="2" type="ORF">ACFSTE_11455</name>
</gene>
<accession>A0ABW5NB29</accession>
<reference evidence="3" key="1">
    <citation type="journal article" date="2019" name="Int. J. Syst. Evol. Microbiol.">
        <title>The Global Catalogue of Microorganisms (GCM) 10K type strain sequencing project: providing services to taxonomists for standard genome sequencing and annotation.</title>
        <authorList>
            <consortium name="The Broad Institute Genomics Platform"/>
            <consortium name="The Broad Institute Genome Sequencing Center for Infectious Disease"/>
            <person name="Wu L."/>
            <person name="Ma J."/>
        </authorList>
    </citation>
    <scope>NUCLEOTIDE SEQUENCE [LARGE SCALE GENOMIC DNA]</scope>
    <source>
        <strain evidence="3">KCTC 42423</strain>
    </source>
</reference>
<dbReference type="InterPro" id="IPR022441">
    <property type="entry name" value="Para_beta_helix_rpt-2"/>
</dbReference>
<keyword evidence="3" id="KW-1185">Reference proteome</keyword>
<proteinExistence type="predicted"/>
<evidence type="ECO:0000313" key="3">
    <source>
        <dbReference type="Proteomes" id="UP001597459"/>
    </source>
</evidence>
<dbReference type="NCBIfam" id="TIGR03804">
    <property type="entry name" value="para_beta_helix"/>
    <property type="match status" value="1"/>
</dbReference>
<dbReference type="InterPro" id="IPR011050">
    <property type="entry name" value="Pectin_lyase_fold/virulence"/>
</dbReference>
<comment type="caution">
    <text evidence="2">The sequence shown here is derived from an EMBL/GenBank/DDBJ whole genome shotgun (WGS) entry which is preliminary data.</text>
</comment>
<evidence type="ECO:0000313" key="2">
    <source>
        <dbReference type="EMBL" id="MFD2591443.1"/>
    </source>
</evidence>
<dbReference type="InterPro" id="IPR006626">
    <property type="entry name" value="PbH1"/>
</dbReference>
<dbReference type="Proteomes" id="UP001597459">
    <property type="component" value="Unassembled WGS sequence"/>
</dbReference>
<dbReference type="SUPFAM" id="SSF51126">
    <property type="entry name" value="Pectin lyase-like"/>
    <property type="match status" value="1"/>
</dbReference>
<organism evidence="2 3">
    <name type="scientific">Aquimarina hainanensis</name>
    <dbReference type="NCBI Taxonomy" id="1578017"/>
    <lineage>
        <taxon>Bacteria</taxon>
        <taxon>Pseudomonadati</taxon>
        <taxon>Bacteroidota</taxon>
        <taxon>Flavobacteriia</taxon>
        <taxon>Flavobacteriales</taxon>
        <taxon>Flavobacteriaceae</taxon>
        <taxon>Aquimarina</taxon>
    </lineage>
</organism>
<dbReference type="InterPro" id="IPR039448">
    <property type="entry name" value="Beta_helix"/>
</dbReference>
<dbReference type="RefSeq" id="WP_378256963.1">
    <property type="nucleotide sequence ID" value="NZ_JBHSJV010000001.1"/>
</dbReference>
<dbReference type="EMBL" id="JBHULX010000021">
    <property type="protein sequence ID" value="MFD2591443.1"/>
    <property type="molecule type" value="Genomic_DNA"/>
</dbReference>
<dbReference type="Gene3D" id="2.160.20.10">
    <property type="entry name" value="Single-stranded right-handed beta-helix, Pectin lyase-like"/>
    <property type="match status" value="1"/>
</dbReference>
<dbReference type="Pfam" id="PF13229">
    <property type="entry name" value="Beta_helix"/>
    <property type="match status" value="1"/>
</dbReference>
<sequence>MKKITIYFILFGILQSFSQTKVWNVADRYPDYTPQQGTALLKQIITDAKLYFKRNNGKLRVLFDEKTYVFSHESSPAIAIHNIKRGTLELSGKGTNHTVFQFNQFDQLGLEITKSDNIHINNIHFTRKKLYASQGTVINTDIRSNIIEMKLHKGFYDPIRLTNPKIFPNIANNHVTVLAYTSNANDPRLSHKTDHLKIKKITLKDKDKSIYRIELENTSCCPLRSTLVGEYITIKAKIGVPTIFIKDSDNMQVDNVLITRATGVALKLKGDCDRTVINNVEVGRRTDDQFHGKKAIYSNLAGGVIVENGKIGAKISNCLIYGTADDGITYHAGNTNILPDGGQIYNNTVRDNHGRGIIVSQSKGGILYGNTLERNRGQALLIKTVIKADNALGNVAVKNWDIYNNTFIENYINEVIWLTTESSNNGKHTNIVIRDNHFYKVPKNNYLIRIDQTNSVTLNNNIVHSFSKKNDASRSNGADQFLIKVGQANEISGRNNKILECTDRGIFDIDTNLNVISKWKKECSGKKRNLPGIGKSKELFYKRNNNVSYIGSLSDNAKAYLISVFDIYGFEIKTLSHHSNSEIIELDQLQKGIYCIKVNAIGEEETLIKKIIVN</sequence>
<feature type="domain" description="Right handed beta helix" evidence="1">
    <location>
        <begin position="296"/>
        <end position="438"/>
    </location>
</feature>